<accession>A0A8J3KVX5</accession>
<dbReference type="Proteomes" id="UP000630887">
    <property type="component" value="Unassembled WGS sequence"/>
</dbReference>
<dbReference type="EMBL" id="BONI01000068">
    <property type="protein sequence ID" value="GIG09593.1"/>
    <property type="molecule type" value="Genomic_DNA"/>
</dbReference>
<organism evidence="1 2">
    <name type="scientific">Catellatospora coxensis</name>
    <dbReference type="NCBI Taxonomy" id="310354"/>
    <lineage>
        <taxon>Bacteria</taxon>
        <taxon>Bacillati</taxon>
        <taxon>Actinomycetota</taxon>
        <taxon>Actinomycetes</taxon>
        <taxon>Micromonosporales</taxon>
        <taxon>Micromonosporaceae</taxon>
        <taxon>Catellatospora</taxon>
    </lineage>
</organism>
<dbReference type="RefSeq" id="WP_203696796.1">
    <property type="nucleotide sequence ID" value="NZ_BAAALC010000086.1"/>
</dbReference>
<dbReference type="InterPro" id="IPR025859">
    <property type="entry name" value="AurF/CmlI"/>
</dbReference>
<proteinExistence type="predicted"/>
<reference evidence="1 2" key="1">
    <citation type="submission" date="2021-01" db="EMBL/GenBank/DDBJ databases">
        <title>Whole genome shotgun sequence of Catellatospora coxensis NBRC 107359.</title>
        <authorList>
            <person name="Komaki H."/>
            <person name="Tamura T."/>
        </authorList>
    </citation>
    <scope>NUCLEOTIDE SEQUENCE [LARGE SCALE GENOMIC DNA]</scope>
    <source>
        <strain evidence="1 2">NBRC 107359</strain>
    </source>
</reference>
<evidence type="ECO:0008006" key="3">
    <source>
        <dbReference type="Google" id="ProtNLM"/>
    </source>
</evidence>
<sequence length="306" mass="33932">MSESPLADWHERAGVRVDPRRVLGGDLDAGKVLFPERLIPYLAHPLVAGLDPGTREQLVARHAYQYFAFTAHFETRVVNRATELIANGRTDVVLGGDVREDAYKIYCDEAYHALYSFDVVRQLEAATGVAALPYTFEPVITELDAVAAECLPQAGSLPYLLQVVVFETLITSLLAELPNDPDLVGLVRTTVRDHARDEGRHHAYFARFFRELWTGCDLRTRREMATALPRLITQSLRPNQDAVAATLRAAGLAEPQVRDVLADVYAPDRVRQTAREQSVQSVRLFRAAGVLDLPGADEAFAQEGLI</sequence>
<dbReference type="Pfam" id="PF11583">
    <property type="entry name" value="AurF"/>
    <property type="match status" value="1"/>
</dbReference>
<name>A0A8J3KVX5_9ACTN</name>
<dbReference type="GO" id="GO:0016491">
    <property type="term" value="F:oxidoreductase activity"/>
    <property type="evidence" value="ECO:0007669"/>
    <property type="project" value="InterPro"/>
</dbReference>
<evidence type="ECO:0000313" key="1">
    <source>
        <dbReference type="EMBL" id="GIG09593.1"/>
    </source>
</evidence>
<dbReference type="AlphaFoldDB" id="A0A8J3KVX5"/>
<gene>
    <name evidence="1" type="ORF">Cco03nite_62930</name>
</gene>
<dbReference type="Gene3D" id="1.10.620.20">
    <property type="entry name" value="Ribonucleotide Reductase, subunit A"/>
    <property type="match status" value="1"/>
</dbReference>
<evidence type="ECO:0000313" key="2">
    <source>
        <dbReference type="Proteomes" id="UP000630887"/>
    </source>
</evidence>
<comment type="caution">
    <text evidence="1">The sequence shown here is derived from an EMBL/GenBank/DDBJ whole genome shotgun (WGS) entry which is preliminary data.</text>
</comment>
<protein>
    <recommendedName>
        <fullName evidence="3">Para-aminobenzoate N-oxygenase AurF</fullName>
    </recommendedName>
</protein>
<keyword evidence="2" id="KW-1185">Reference proteome</keyword>
<dbReference type="InterPro" id="IPR012348">
    <property type="entry name" value="RNR-like"/>
</dbReference>